<dbReference type="PANTHER" id="PTHR43481:SF4">
    <property type="entry name" value="GLYCEROL-1-PHOSPHATE PHOSPHOHYDROLASE 1-RELATED"/>
    <property type="match status" value="1"/>
</dbReference>
<dbReference type="InterPro" id="IPR023214">
    <property type="entry name" value="HAD_sf"/>
</dbReference>
<dbReference type="InterPro" id="IPR023198">
    <property type="entry name" value="PGP-like_dom2"/>
</dbReference>
<reference evidence="1 2" key="1">
    <citation type="journal article" date="2014" name="Int. J. Syst. Evol. Microbiol.">
        <title>Complete genome sequence of Corynebacterium casei LMG S-19264T (=DSM 44701T), isolated from a smear-ripened cheese.</title>
        <authorList>
            <consortium name="US DOE Joint Genome Institute (JGI-PGF)"/>
            <person name="Walter F."/>
            <person name="Albersmeier A."/>
            <person name="Kalinowski J."/>
            <person name="Ruckert C."/>
        </authorList>
    </citation>
    <scope>NUCLEOTIDE SEQUENCE [LARGE SCALE GENOMIC DNA]</scope>
    <source>
        <strain evidence="1 2">NBRC 111766</strain>
    </source>
</reference>
<name>A0AA37WZD1_9RHOB</name>
<evidence type="ECO:0000313" key="2">
    <source>
        <dbReference type="Proteomes" id="UP001157355"/>
    </source>
</evidence>
<evidence type="ECO:0000313" key="1">
    <source>
        <dbReference type="EMBL" id="GLS85504.1"/>
    </source>
</evidence>
<dbReference type="Gene3D" id="1.10.150.240">
    <property type="entry name" value="Putative phosphatase, domain 2"/>
    <property type="match status" value="1"/>
</dbReference>
<dbReference type="Gene3D" id="3.40.50.1000">
    <property type="entry name" value="HAD superfamily/HAD-like"/>
    <property type="match status" value="1"/>
</dbReference>
<keyword evidence="2" id="KW-1185">Reference proteome</keyword>
<dbReference type="InterPro" id="IPR036412">
    <property type="entry name" value="HAD-like_sf"/>
</dbReference>
<dbReference type="CDD" id="cd07505">
    <property type="entry name" value="HAD_BPGM-like"/>
    <property type="match status" value="1"/>
</dbReference>
<dbReference type="PRINTS" id="PR00413">
    <property type="entry name" value="HADHALOGNASE"/>
</dbReference>
<accession>A0AA37WZD1</accession>
<dbReference type="GO" id="GO:0050308">
    <property type="term" value="F:sugar-phosphatase activity"/>
    <property type="evidence" value="ECO:0007669"/>
    <property type="project" value="TreeGrafter"/>
</dbReference>
<dbReference type="SUPFAM" id="SSF56784">
    <property type="entry name" value="HAD-like"/>
    <property type="match status" value="1"/>
</dbReference>
<dbReference type="SFLD" id="SFLDS00003">
    <property type="entry name" value="Haloacid_Dehalogenase"/>
    <property type="match status" value="1"/>
</dbReference>
<sequence length="223" mass="23451">MIGYQSGAQLGLAMFDAIFFDLDGTLIDTESLAMASGLAAFAELGHPVTEEFLHQLVGVDLPTGSKIIRAAMPSLDHAALQPLWQGGFLAAMEAEGLDLKAGALDLLQARLLPMALVTSSGRREAHRKLAVAGIAEMFDLIITVDDVSAPKPDPAPYLLAAEKLGVAPARCLVFEDSETGAEAAHRAGCFVVQVPDVVPSQGRWAHHLADNLLAGARHAGLLI</sequence>
<dbReference type="EMBL" id="BSPP01000002">
    <property type="protein sequence ID" value="GLS85504.1"/>
    <property type="molecule type" value="Genomic_DNA"/>
</dbReference>
<comment type="caution">
    <text evidence="1">The sequence shown here is derived from an EMBL/GenBank/DDBJ whole genome shotgun (WGS) entry which is preliminary data.</text>
</comment>
<dbReference type="PANTHER" id="PTHR43481">
    <property type="entry name" value="FRUCTOSE-1-PHOSPHATE PHOSPHATASE"/>
    <property type="match status" value="1"/>
</dbReference>
<dbReference type="InterPro" id="IPR041492">
    <property type="entry name" value="HAD_2"/>
</dbReference>
<dbReference type="AlphaFoldDB" id="A0AA37WZD1"/>
<protein>
    <submittedName>
        <fullName evidence="1">Haloacid dehalogenase</fullName>
    </submittedName>
</protein>
<organism evidence="1 2">
    <name type="scientific">Cypionkella aquatica</name>
    <dbReference type="NCBI Taxonomy" id="1756042"/>
    <lineage>
        <taxon>Bacteria</taxon>
        <taxon>Pseudomonadati</taxon>
        <taxon>Pseudomonadota</taxon>
        <taxon>Alphaproteobacteria</taxon>
        <taxon>Rhodobacterales</taxon>
        <taxon>Paracoccaceae</taxon>
        <taxon>Cypionkella</taxon>
    </lineage>
</organism>
<gene>
    <name evidence="1" type="ORF">GCM10010873_04770</name>
</gene>
<dbReference type="Proteomes" id="UP001157355">
    <property type="component" value="Unassembled WGS sequence"/>
</dbReference>
<dbReference type="NCBIfam" id="TIGR01509">
    <property type="entry name" value="HAD-SF-IA-v3"/>
    <property type="match status" value="1"/>
</dbReference>
<proteinExistence type="predicted"/>
<dbReference type="SFLD" id="SFLDG01129">
    <property type="entry name" value="C1.5:_HAD__Beta-PGM__Phosphata"/>
    <property type="match status" value="1"/>
</dbReference>
<dbReference type="InterPro" id="IPR051806">
    <property type="entry name" value="HAD-like_SPP"/>
</dbReference>
<dbReference type="InterPro" id="IPR006439">
    <property type="entry name" value="HAD-SF_hydro_IA"/>
</dbReference>
<dbReference type="Pfam" id="PF13419">
    <property type="entry name" value="HAD_2"/>
    <property type="match status" value="1"/>
</dbReference>